<dbReference type="GO" id="GO:0006302">
    <property type="term" value="P:double-strand break repair"/>
    <property type="evidence" value="ECO:0007669"/>
    <property type="project" value="InterPro"/>
</dbReference>
<dbReference type="EMBL" id="QRPV01000001">
    <property type="protein sequence ID" value="RHM47569.1"/>
    <property type="molecule type" value="Genomic_DNA"/>
</dbReference>
<name>A0A415QRQ2_9BACT</name>
<dbReference type="PANTHER" id="PTHR32114:SF2">
    <property type="entry name" value="ABC TRANSPORTER ABCH.3"/>
    <property type="match status" value="1"/>
</dbReference>
<dbReference type="PANTHER" id="PTHR32114">
    <property type="entry name" value="ABC TRANSPORTER ABCH.3"/>
    <property type="match status" value="1"/>
</dbReference>
<dbReference type="SUPFAM" id="SSF52540">
    <property type="entry name" value="P-loop containing nucleoside triphosphate hydrolases"/>
    <property type="match status" value="2"/>
</dbReference>
<dbReference type="InterPro" id="IPR038729">
    <property type="entry name" value="Rad50/SbcC_AAA"/>
</dbReference>
<dbReference type="AlphaFoldDB" id="A0A415QRQ2"/>
<gene>
    <name evidence="3" type="ORF">DWZ68_00940</name>
</gene>
<evidence type="ECO:0000313" key="4">
    <source>
        <dbReference type="Proteomes" id="UP000286038"/>
    </source>
</evidence>
<dbReference type="Gene3D" id="3.40.50.300">
    <property type="entry name" value="P-loop containing nucleotide triphosphate hydrolases"/>
    <property type="match status" value="2"/>
</dbReference>
<feature type="coiled-coil region" evidence="1">
    <location>
        <begin position="526"/>
        <end position="553"/>
    </location>
</feature>
<feature type="domain" description="Rad50/SbcC-type AAA" evidence="2">
    <location>
        <begin position="5"/>
        <end position="232"/>
    </location>
</feature>
<evidence type="ECO:0000259" key="2">
    <source>
        <dbReference type="Pfam" id="PF13476"/>
    </source>
</evidence>
<accession>A0A415QRQ2</accession>
<evidence type="ECO:0000313" key="3">
    <source>
        <dbReference type="EMBL" id="RHM47569.1"/>
    </source>
</evidence>
<dbReference type="Pfam" id="PF13476">
    <property type="entry name" value="AAA_23"/>
    <property type="match status" value="1"/>
</dbReference>
<dbReference type="Proteomes" id="UP000286038">
    <property type="component" value="Unassembled WGS sequence"/>
</dbReference>
<feature type="coiled-coil region" evidence="1">
    <location>
        <begin position="354"/>
        <end position="489"/>
    </location>
</feature>
<dbReference type="InterPro" id="IPR027417">
    <property type="entry name" value="P-loop_NTPase"/>
</dbReference>
<reference evidence="3 4" key="1">
    <citation type="submission" date="2018-08" db="EMBL/GenBank/DDBJ databases">
        <title>A genome reference for cultivated species of the human gut microbiota.</title>
        <authorList>
            <person name="Zou Y."/>
            <person name="Xue W."/>
            <person name="Luo G."/>
        </authorList>
    </citation>
    <scope>NUCLEOTIDE SEQUENCE [LARGE SCALE GENOMIC DNA]</scope>
    <source>
        <strain evidence="3 4">AF34-33</strain>
    </source>
</reference>
<comment type="caution">
    <text evidence="3">The sequence shown here is derived from an EMBL/GenBank/DDBJ whole genome shotgun (WGS) entry which is preliminary data.</text>
</comment>
<proteinExistence type="predicted"/>
<sequence>MLPVKLTLEGIYSYRERQTIDFTRLTEARLFGIFGPVGSGKSTILEAMIYAIYGTIDRLNNDVKYNVMNLQSDRLFVDFEFRAGEDGRLYRATVECRRSKKRFADVSSPKYLYHVWEGDEWLPCTREEMVGAIGLTAQNFKRVVIIPQGKFQEFLMLRDKERTDMMMELFGELRRYDLSGRVAYLEGETTRRVIDLRGQLTGLGEVDRERLAERKQRYVALQEEIAGVKKEIHEGQEQVERGKRVKQLTDERVARQEEERKLLEQREAMAGLQARVDEYERCLQQFQQPLSRRDETGRRLAESARVLSGYREQLTAKQVELTRFSGQFSQLKQAYEGRDVLKERAGQLERLLHLRAISKERDELKERHRKGEEIVVATRREIEMLQEQLREQKERLEQLNQSIPDMKMLSDIREWYNIQQHIREELTRWQEELAGVNKEIAREEREVRMVQEQYPAFGALQAMTYEVLQEACRERQEQLAATVKEIREEWLHLSTRQRLVDFARELSEGEPCPLCGALSHPAPLHATEVEGELKEKADRVAGLEEEGKVLERMVSRLTVIGERLRSAGERKEQITRQQDVARERLREHLTRFTWEGFTPDNMQRLTDEMNRVALLNKEKLDGETVRGNMEKSIEQKRVNLEKYVARLDEISREIVQRDSQVGLLREQQAGFDEKEYEGVPNMEIGKELDECRQRFEQVGRDYQRDAARLQVIEADFRRWEGSVEEKSKEVIRLQQELEEEVQELSRLLKDSTYPDLAAVREVLAGKLDLPGVRGEINRYREQVHAVQVRKAELEVLLAGVFYNEEEHVALCQRVEAALVREREMLAEQGALGSQIKDMETRVAVREKIEQELEGLESRLMNLQMLKGLFRGNDFVKFVSSIYLQNLCNAANERFYRMTRQRLKLELSEENDFVVRDFMNEGRVRSARTLSGGQVFQASLSLALALTDNIRHLTGSSQNFFFLDEGFGSLDRESLSVVFETLKSLRAENRVVGLISHVEEMQQEVPACLFVENTVERGSVVIKDKN</sequence>
<feature type="coiled-coil region" evidence="1">
    <location>
        <begin position="211"/>
        <end position="275"/>
    </location>
</feature>
<evidence type="ECO:0000256" key="1">
    <source>
        <dbReference type="SAM" id="Coils"/>
    </source>
</evidence>
<organism evidence="3 4">
    <name type="scientific">Butyricimonas virosa</name>
    <dbReference type="NCBI Taxonomy" id="544645"/>
    <lineage>
        <taxon>Bacteria</taxon>
        <taxon>Pseudomonadati</taxon>
        <taxon>Bacteroidota</taxon>
        <taxon>Bacteroidia</taxon>
        <taxon>Bacteroidales</taxon>
        <taxon>Odoribacteraceae</taxon>
        <taxon>Butyricimonas</taxon>
    </lineage>
</organism>
<dbReference type="RefSeq" id="WP_118448197.1">
    <property type="nucleotide sequence ID" value="NZ_CABJDM010000001.1"/>
</dbReference>
<protein>
    <submittedName>
        <fullName evidence="3">SMC family ATPase</fullName>
    </submittedName>
</protein>
<feature type="coiled-coil region" evidence="1">
    <location>
        <begin position="723"/>
        <end position="750"/>
    </location>
</feature>
<dbReference type="Pfam" id="PF13558">
    <property type="entry name" value="SbcC_Walker_B"/>
    <property type="match status" value="1"/>
</dbReference>
<keyword evidence="1" id="KW-0175">Coiled coil</keyword>
<dbReference type="GO" id="GO:0016887">
    <property type="term" value="F:ATP hydrolysis activity"/>
    <property type="evidence" value="ECO:0007669"/>
    <property type="project" value="InterPro"/>
</dbReference>